<dbReference type="SUPFAM" id="SSF109604">
    <property type="entry name" value="HD-domain/PDEase-like"/>
    <property type="match status" value="1"/>
</dbReference>
<evidence type="ECO:0000313" key="1">
    <source>
        <dbReference type="EMBL" id="HJC46535.1"/>
    </source>
</evidence>
<evidence type="ECO:0000313" key="2">
    <source>
        <dbReference type="Proteomes" id="UP000823883"/>
    </source>
</evidence>
<comment type="caution">
    <text evidence="1">The sequence shown here is derived from an EMBL/GenBank/DDBJ whole genome shotgun (WGS) entry which is preliminary data.</text>
</comment>
<dbReference type="Proteomes" id="UP000823883">
    <property type="component" value="Unassembled WGS sequence"/>
</dbReference>
<reference evidence="1" key="1">
    <citation type="journal article" date="2021" name="PeerJ">
        <title>Extensive microbial diversity within the chicken gut microbiome revealed by metagenomics and culture.</title>
        <authorList>
            <person name="Gilroy R."/>
            <person name="Ravi A."/>
            <person name="Getino M."/>
            <person name="Pursley I."/>
            <person name="Horton D.L."/>
            <person name="Alikhan N.F."/>
            <person name="Baker D."/>
            <person name="Gharbi K."/>
            <person name="Hall N."/>
            <person name="Watson M."/>
            <person name="Adriaenssens E.M."/>
            <person name="Foster-Nyarko E."/>
            <person name="Jarju S."/>
            <person name="Secka A."/>
            <person name="Antonio M."/>
            <person name="Oren A."/>
            <person name="Chaudhuri R.R."/>
            <person name="La Ragione R."/>
            <person name="Hildebrand F."/>
            <person name="Pallen M.J."/>
        </authorList>
    </citation>
    <scope>NUCLEOTIDE SEQUENCE</scope>
    <source>
        <strain evidence="1">CHK183-5548</strain>
    </source>
</reference>
<accession>A0A9D2PBP4</accession>
<dbReference type="Gene3D" id="1.10.3210.10">
    <property type="entry name" value="Hypothetical protein af1432"/>
    <property type="match status" value="1"/>
</dbReference>
<reference evidence="1" key="2">
    <citation type="submission" date="2021-04" db="EMBL/GenBank/DDBJ databases">
        <authorList>
            <person name="Gilroy R."/>
        </authorList>
    </citation>
    <scope>NUCLEOTIDE SEQUENCE</scope>
    <source>
        <strain evidence="1">CHK183-5548</strain>
    </source>
</reference>
<dbReference type="AlphaFoldDB" id="A0A9D2PBP4"/>
<proteinExistence type="predicted"/>
<organism evidence="1 2">
    <name type="scientific">Candidatus Lachnoclostridium pullistercoris</name>
    <dbReference type="NCBI Taxonomy" id="2838632"/>
    <lineage>
        <taxon>Bacteria</taxon>
        <taxon>Bacillati</taxon>
        <taxon>Bacillota</taxon>
        <taxon>Clostridia</taxon>
        <taxon>Lachnospirales</taxon>
        <taxon>Lachnospiraceae</taxon>
    </lineage>
</organism>
<protein>
    <submittedName>
        <fullName evidence="1">HD family phosphohydrolase</fullName>
    </submittedName>
</protein>
<gene>
    <name evidence="1" type="ORF">IAA04_00595</name>
</gene>
<dbReference type="EMBL" id="DWWL01000003">
    <property type="protein sequence ID" value="HJC46535.1"/>
    <property type="molecule type" value="Genomic_DNA"/>
</dbReference>
<name>A0A9D2PBP4_9FIRM</name>
<sequence>MEMTQKYEEDRDYLDCVEDILVHPVFCSMEQYIQHGKTTCREHCIQVSYRAYLLCRKHGWDWRAAARGGLLHDLFLYDWHAPVKERGHRFHGFTHPGTAAENAEKYFSISPKERQIIRRHMWPLTVVPPTSMAGMAVMWEDKVCGFAETCTRIGRKCAALFGA</sequence>